<gene>
    <name evidence="1" type="ORF">XDD1_1841</name>
</gene>
<dbReference type="NCBIfam" id="TIGR01643">
    <property type="entry name" value="YD_repeat_2x"/>
    <property type="match status" value="1"/>
</dbReference>
<evidence type="ECO:0008006" key="3">
    <source>
        <dbReference type="Google" id="ProtNLM"/>
    </source>
</evidence>
<dbReference type="AlphaFoldDB" id="A0A068QUK0"/>
<evidence type="ECO:0000313" key="2">
    <source>
        <dbReference type="Proteomes" id="UP000032721"/>
    </source>
</evidence>
<name>A0A068QUK0_9GAMM</name>
<accession>A0A068QUK0</accession>
<dbReference type="KEGG" id="xdo:XDD1_1841"/>
<proteinExistence type="predicted"/>
<protein>
    <recommendedName>
        <fullName evidence="3">YD repeat-containing protein</fullName>
    </recommendedName>
</protein>
<sequence>MAAGGGGNLKLTATTSYEYNKRHQLVKATNADAVVEFEYDKDTGLPTCGAYQRAGNPPDMGYADGAAVKRTTG</sequence>
<dbReference type="EMBL" id="FO704550">
    <property type="protein sequence ID" value="CDG17540.1"/>
    <property type="molecule type" value="Genomic_DNA"/>
</dbReference>
<reference evidence="1 2" key="1">
    <citation type="submission" date="2013-07" db="EMBL/GenBank/DDBJ databases">
        <authorList>
            <person name="Genoscope - CEA"/>
        </authorList>
    </citation>
    <scope>NUCLEOTIDE SEQUENCE [LARGE SCALE GENOMIC DNA]</scope>
    <source>
        <strain evidence="2">FRM16 / DSM 17909</strain>
    </source>
</reference>
<organism evidence="1 2">
    <name type="scientific">Xenorhabdus doucetiae</name>
    <dbReference type="NCBI Taxonomy" id="351671"/>
    <lineage>
        <taxon>Bacteria</taxon>
        <taxon>Pseudomonadati</taxon>
        <taxon>Pseudomonadota</taxon>
        <taxon>Gammaproteobacteria</taxon>
        <taxon>Enterobacterales</taxon>
        <taxon>Morganellaceae</taxon>
        <taxon>Xenorhabdus</taxon>
    </lineage>
</organism>
<dbReference type="Proteomes" id="UP000032721">
    <property type="component" value="Chromosome"/>
</dbReference>
<dbReference type="HOGENOM" id="CLU_2704001_0_0_6"/>
<dbReference type="InterPro" id="IPR006530">
    <property type="entry name" value="YD"/>
</dbReference>
<evidence type="ECO:0000313" key="1">
    <source>
        <dbReference type="EMBL" id="CDG17540.1"/>
    </source>
</evidence>